<feature type="domain" description="Fe/B12 periplasmic-binding" evidence="5">
    <location>
        <begin position="31"/>
        <end position="295"/>
    </location>
</feature>
<organism evidence="6 7">
    <name type="scientific">Pseudonocardia adelaidensis</name>
    <dbReference type="NCBI Taxonomy" id="648754"/>
    <lineage>
        <taxon>Bacteria</taxon>
        <taxon>Bacillati</taxon>
        <taxon>Actinomycetota</taxon>
        <taxon>Actinomycetes</taxon>
        <taxon>Pseudonocardiales</taxon>
        <taxon>Pseudonocardiaceae</taxon>
        <taxon>Pseudonocardia</taxon>
    </lineage>
</organism>
<evidence type="ECO:0000313" key="7">
    <source>
        <dbReference type="Proteomes" id="UP001500804"/>
    </source>
</evidence>
<dbReference type="PROSITE" id="PS50983">
    <property type="entry name" value="FE_B12_PBP"/>
    <property type="match status" value="1"/>
</dbReference>
<dbReference type="Gene3D" id="3.40.50.1980">
    <property type="entry name" value="Nitrogenase molybdenum iron protein domain"/>
    <property type="match status" value="2"/>
</dbReference>
<dbReference type="PANTHER" id="PTHR30532">
    <property type="entry name" value="IRON III DICITRATE-BINDING PERIPLASMIC PROTEIN"/>
    <property type="match status" value="1"/>
</dbReference>
<comment type="similarity">
    <text evidence="2">Belongs to the bacterial solute-binding protein 8 family.</text>
</comment>
<evidence type="ECO:0000256" key="2">
    <source>
        <dbReference type="ARBA" id="ARBA00008814"/>
    </source>
</evidence>
<dbReference type="InterPro" id="IPR002491">
    <property type="entry name" value="ABC_transptr_periplasmic_BD"/>
</dbReference>
<sequence>MEEPSAAAPTPGFPVTIEHALGTTTIPAPPTRIVALSYEEDVLSQVGVVTVGRTENFYDPGSLHPWQEGAVDPRIVPLGGPDGLDLEEVAALEPDLVLATNYYGLEHVYQGLSAIAPTVGYRTGWGEATWQDTARVIGRAVGEEAEVEQRIRKVDGMVAGLAAELPGLAGKTFSSVFYHDPGQFTVDTNPDGHTAELLGQLGMVMSPRVVAEVVNRSVGAERMGVIDADLVRLGYASDDLRAQLTASPLFQAMPAVRDGRVFESDVLGATAGNNPTLLNVPWQLEQQRAVLERVAAS</sequence>
<evidence type="ECO:0000259" key="5">
    <source>
        <dbReference type="PROSITE" id="PS50983"/>
    </source>
</evidence>
<dbReference type="Proteomes" id="UP001500804">
    <property type="component" value="Unassembled WGS sequence"/>
</dbReference>
<dbReference type="EMBL" id="BAABJO010000024">
    <property type="protein sequence ID" value="GAA5131873.1"/>
    <property type="molecule type" value="Genomic_DNA"/>
</dbReference>
<protein>
    <submittedName>
        <fullName evidence="6">Iron-siderophore ABC transporter substrate-binding protein</fullName>
    </submittedName>
</protein>
<proteinExistence type="inferred from homology"/>
<gene>
    <name evidence="6" type="ORF">GCM10023320_55670</name>
</gene>
<keyword evidence="4" id="KW-0732">Signal</keyword>
<evidence type="ECO:0000256" key="3">
    <source>
        <dbReference type="ARBA" id="ARBA00022448"/>
    </source>
</evidence>
<dbReference type="InterPro" id="IPR051313">
    <property type="entry name" value="Bact_iron-sidero_bind"/>
</dbReference>
<dbReference type="PANTHER" id="PTHR30532:SF24">
    <property type="entry name" value="FERRIC ENTEROBACTIN-BINDING PERIPLASMIC PROTEIN FEPB"/>
    <property type="match status" value="1"/>
</dbReference>
<keyword evidence="7" id="KW-1185">Reference proteome</keyword>
<dbReference type="Pfam" id="PF01497">
    <property type="entry name" value="Peripla_BP_2"/>
    <property type="match status" value="1"/>
</dbReference>
<name>A0ABP9NQN2_9PSEU</name>
<accession>A0ABP9NQN2</accession>
<evidence type="ECO:0000313" key="6">
    <source>
        <dbReference type="EMBL" id="GAA5131873.1"/>
    </source>
</evidence>
<evidence type="ECO:0000256" key="1">
    <source>
        <dbReference type="ARBA" id="ARBA00004196"/>
    </source>
</evidence>
<keyword evidence="3" id="KW-0813">Transport</keyword>
<comment type="subcellular location">
    <subcellularLocation>
        <location evidence="1">Cell envelope</location>
    </subcellularLocation>
</comment>
<evidence type="ECO:0000256" key="4">
    <source>
        <dbReference type="ARBA" id="ARBA00022729"/>
    </source>
</evidence>
<reference evidence="7" key="1">
    <citation type="journal article" date="2019" name="Int. J. Syst. Evol. Microbiol.">
        <title>The Global Catalogue of Microorganisms (GCM) 10K type strain sequencing project: providing services to taxonomists for standard genome sequencing and annotation.</title>
        <authorList>
            <consortium name="The Broad Institute Genomics Platform"/>
            <consortium name="The Broad Institute Genome Sequencing Center for Infectious Disease"/>
            <person name="Wu L."/>
            <person name="Ma J."/>
        </authorList>
    </citation>
    <scope>NUCLEOTIDE SEQUENCE [LARGE SCALE GENOMIC DNA]</scope>
    <source>
        <strain evidence="7">JCM 18302</strain>
    </source>
</reference>
<comment type="caution">
    <text evidence="6">The sequence shown here is derived from an EMBL/GenBank/DDBJ whole genome shotgun (WGS) entry which is preliminary data.</text>
</comment>
<dbReference type="SUPFAM" id="SSF53807">
    <property type="entry name" value="Helical backbone' metal receptor"/>
    <property type="match status" value="1"/>
</dbReference>